<sequence length="558" mass="63186">MADNLEPMIKLQPDGKAPILSYNVPEPTKYSGRNYIELEIPSEYFKEHTKKKPEKTVKNKVQELDPTVLKDRIGRLIKGVGFEPELLKNNDLINSDSNPIMEFVNKLNKDALSDANEQKEQVMTSTVVNNITEMIASRLEYGQRLIPYTTFFGDIGYIFRNEPETARPRLLLVETYQLSTYLGDYGAGRTIKTFSLLPGEKTKITIKTFRKTEIDEKSASSIFDSFTKESANEFEKDLGKEQSDKENYQETFEYHAEAEADCSWGFGSAKISGGVKGGTNSAREEFAKNTSRSAEKHASKASAKRDIQINTSNEAKVQEGEETSIEREIQNINVSRTLNFVFRQMNQEFISLLHLVDVRVAYYNGFSYKEVALPDLDLLLEEVIIDKSDTLENRKDPCEEIKQAIIAELTNIYDYQDKHHSFVQNKTIELKDENGGTTDTFNYYRVRKDIFSKYTSHPEGNGLKITVPGIILAAKNLVIRTDGVIIEAMLGQGDGLDEYSHGLQDETVKAKNLANSLVQAQIKREELGQKIIEIKDEEAAKVFERVFSPLKEKEGGHA</sequence>
<dbReference type="EMBL" id="JAUHTR010000002">
    <property type="protein sequence ID" value="MDN4523969.1"/>
    <property type="molecule type" value="Genomic_DNA"/>
</dbReference>
<gene>
    <name evidence="3" type="ORF">QYB97_05755</name>
</gene>
<evidence type="ECO:0000313" key="3">
    <source>
        <dbReference type="EMBL" id="MDN4523969.1"/>
    </source>
</evidence>
<dbReference type="RefSeq" id="WP_301165025.1">
    <property type="nucleotide sequence ID" value="NZ_JAUHTR010000002.1"/>
</dbReference>
<reference evidence="3" key="1">
    <citation type="submission" date="2023-07" db="EMBL/GenBank/DDBJ databases">
        <title>Fictibacillus sp. isolated from freshwater pond.</title>
        <authorList>
            <person name="Kirdat K."/>
            <person name="Bhat A."/>
            <person name="Mourya A."/>
            <person name="Yadav A."/>
        </authorList>
    </citation>
    <scope>NUCLEOTIDE SEQUENCE</scope>
    <source>
        <strain evidence="3">NE201</strain>
    </source>
</reference>
<protein>
    <submittedName>
        <fullName evidence="3">Uncharacterized protein</fullName>
    </submittedName>
</protein>
<accession>A0ABT8HTB3</accession>
<evidence type="ECO:0000313" key="4">
    <source>
        <dbReference type="Proteomes" id="UP001172721"/>
    </source>
</evidence>
<dbReference type="Proteomes" id="UP001172721">
    <property type="component" value="Unassembled WGS sequence"/>
</dbReference>
<evidence type="ECO:0000256" key="2">
    <source>
        <dbReference type="SAM" id="MobiDB-lite"/>
    </source>
</evidence>
<evidence type="ECO:0000256" key="1">
    <source>
        <dbReference type="SAM" id="Coils"/>
    </source>
</evidence>
<comment type="caution">
    <text evidence="3">The sequence shown here is derived from an EMBL/GenBank/DDBJ whole genome shotgun (WGS) entry which is preliminary data.</text>
</comment>
<feature type="region of interest" description="Disordered" evidence="2">
    <location>
        <begin position="286"/>
        <end position="305"/>
    </location>
</feature>
<organism evidence="3 4">
    <name type="scientific">Fictibacillus fluitans</name>
    <dbReference type="NCBI Taxonomy" id="3058422"/>
    <lineage>
        <taxon>Bacteria</taxon>
        <taxon>Bacillati</taxon>
        <taxon>Bacillota</taxon>
        <taxon>Bacilli</taxon>
        <taxon>Bacillales</taxon>
        <taxon>Fictibacillaceae</taxon>
        <taxon>Fictibacillus</taxon>
    </lineage>
</organism>
<keyword evidence="1" id="KW-0175">Coiled coil</keyword>
<keyword evidence="4" id="KW-1185">Reference proteome</keyword>
<name>A0ABT8HTB3_9BACL</name>
<feature type="coiled-coil region" evidence="1">
    <location>
        <begin position="510"/>
        <end position="537"/>
    </location>
</feature>
<proteinExistence type="predicted"/>